<dbReference type="EMBL" id="JAFBDZ010000003">
    <property type="protein sequence ID" value="MBM7586513.1"/>
    <property type="molecule type" value="Genomic_DNA"/>
</dbReference>
<evidence type="ECO:0000313" key="2">
    <source>
        <dbReference type="Proteomes" id="UP001646157"/>
    </source>
</evidence>
<proteinExistence type="predicted"/>
<sequence>MQLFYCIGKMVIVLKLGSPKLAPVPSLGSLSQAMKEGEMHPSFMAWFMVVGAKRGDYVFVLFVINTLLAFI</sequence>
<organism evidence="1 2">
    <name type="scientific">Rossellomorea pakistanensis</name>
    <dbReference type="NCBI Taxonomy" id="992288"/>
    <lineage>
        <taxon>Bacteria</taxon>
        <taxon>Bacillati</taxon>
        <taxon>Bacillota</taxon>
        <taxon>Bacilli</taxon>
        <taxon>Bacillales</taxon>
        <taxon>Bacillaceae</taxon>
        <taxon>Rossellomorea</taxon>
    </lineage>
</organism>
<name>A0ABS2NF76_9BACI</name>
<keyword evidence="2" id="KW-1185">Reference proteome</keyword>
<comment type="caution">
    <text evidence="1">The sequence shown here is derived from an EMBL/GenBank/DDBJ whole genome shotgun (WGS) entry which is preliminary data.</text>
</comment>
<protein>
    <submittedName>
        <fullName evidence="1">Uncharacterized protein</fullName>
    </submittedName>
</protein>
<evidence type="ECO:0000313" key="1">
    <source>
        <dbReference type="EMBL" id="MBM7586513.1"/>
    </source>
</evidence>
<reference evidence="1 2" key="1">
    <citation type="submission" date="2021-01" db="EMBL/GenBank/DDBJ databases">
        <title>Genomic Encyclopedia of Type Strains, Phase IV (KMG-IV): sequencing the most valuable type-strain genomes for metagenomic binning, comparative biology and taxonomic classification.</title>
        <authorList>
            <person name="Goeker M."/>
        </authorList>
    </citation>
    <scope>NUCLEOTIDE SEQUENCE [LARGE SCALE GENOMIC DNA]</scope>
    <source>
        <strain evidence="1 2">DSM 24834</strain>
    </source>
</reference>
<dbReference type="Proteomes" id="UP001646157">
    <property type="component" value="Unassembled WGS sequence"/>
</dbReference>
<accession>A0ABS2NF76</accession>
<gene>
    <name evidence="1" type="ORF">JOC86_003065</name>
</gene>